<dbReference type="Proteomes" id="UP000196435">
    <property type="component" value="Unassembled WGS sequence"/>
</dbReference>
<proteinExistence type="predicted"/>
<evidence type="ECO:0000313" key="2">
    <source>
        <dbReference type="Proteomes" id="UP000196435"/>
    </source>
</evidence>
<gene>
    <name evidence="1" type="ORF">XIS1_890022</name>
</gene>
<sequence>MLSKTLILRKNSLQTNSLQKMVIEKIVIENRQWLDQKPTQYATHIEAG</sequence>
<dbReference type="AlphaFoldDB" id="A0A1N6N1G8"/>
<evidence type="ECO:0000313" key="1">
    <source>
        <dbReference type="EMBL" id="SIP74874.1"/>
    </source>
</evidence>
<organism evidence="1 2">
    <name type="scientific">Xenorhabdus innexi</name>
    <dbReference type="NCBI Taxonomy" id="290109"/>
    <lineage>
        <taxon>Bacteria</taxon>
        <taxon>Pseudomonadati</taxon>
        <taxon>Pseudomonadota</taxon>
        <taxon>Gammaproteobacteria</taxon>
        <taxon>Enterobacterales</taxon>
        <taxon>Morganellaceae</taxon>
        <taxon>Xenorhabdus</taxon>
    </lineage>
</organism>
<protein>
    <submittedName>
        <fullName evidence="1">Uncharacterized protein</fullName>
    </submittedName>
</protein>
<dbReference type="EMBL" id="FTLG01000235">
    <property type="protein sequence ID" value="SIP74874.1"/>
    <property type="molecule type" value="Genomic_DNA"/>
</dbReference>
<reference evidence="2" key="1">
    <citation type="submission" date="2016-12" db="EMBL/GenBank/DDBJ databases">
        <authorList>
            <person name="Gaudriault S."/>
        </authorList>
    </citation>
    <scope>NUCLEOTIDE SEQUENCE [LARGE SCALE GENOMIC DNA]</scope>
    <source>
        <strain evidence="2">HGB1681 (deposited as PTA-6826 in the American Type Culture Collection)</strain>
    </source>
</reference>
<name>A0A1N6N1G8_9GAMM</name>
<accession>A0A1N6N1G8</accession>